<dbReference type="Proteomes" id="UP000663870">
    <property type="component" value="Unassembled WGS sequence"/>
</dbReference>
<organism evidence="3 4">
    <name type="scientific">Rotaria sordida</name>
    <dbReference type="NCBI Taxonomy" id="392033"/>
    <lineage>
        <taxon>Eukaryota</taxon>
        <taxon>Metazoa</taxon>
        <taxon>Spiralia</taxon>
        <taxon>Gnathifera</taxon>
        <taxon>Rotifera</taxon>
        <taxon>Eurotatoria</taxon>
        <taxon>Bdelloidea</taxon>
        <taxon>Philodinida</taxon>
        <taxon>Philodinidae</taxon>
        <taxon>Rotaria</taxon>
    </lineage>
</organism>
<evidence type="ECO:0000313" key="4">
    <source>
        <dbReference type="Proteomes" id="UP000663870"/>
    </source>
</evidence>
<reference evidence="3" key="1">
    <citation type="submission" date="2021-02" db="EMBL/GenBank/DDBJ databases">
        <authorList>
            <person name="Nowell W R."/>
        </authorList>
    </citation>
    <scope>NUCLEOTIDE SEQUENCE</scope>
</reference>
<dbReference type="SUPFAM" id="SSF47095">
    <property type="entry name" value="HMG-box"/>
    <property type="match status" value="1"/>
</dbReference>
<evidence type="ECO:0000256" key="1">
    <source>
        <dbReference type="PROSITE-ProRule" id="PRU00267"/>
    </source>
</evidence>
<evidence type="ECO:0000259" key="2">
    <source>
        <dbReference type="PROSITE" id="PS50118"/>
    </source>
</evidence>
<dbReference type="InterPro" id="IPR009071">
    <property type="entry name" value="HMG_box_dom"/>
</dbReference>
<dbReference type="CDD" id="cd00084">
    <property type="entry name" value="HMG-box_SF"/>
    <property type="match status" value="1"/>
</dbReference>
<keyword evidence="4" id="KW-1185">Reference proteome</keyword>
<dbReference type="Pfam" id="PF00505">
    <property type="entry name" value="HMG_box"/>
    <property type="match status" value="1"/>
</dbReference>
<dbReference type="SMART" id="SM00398">
    <property type="entry name" value="HMG"/>
    <property type="match status" value="1"/>
</dbReference>
<evidence type="ECO:0000313" key="3">
    <source>
        <dbReference type="EMBL" id="CAF1264173.1"/>
    </source>
</evidence>
<name>A0A815ATN0_9BILA</name>
<dbReference type="InterPro" id="IPR036910">
    <property type="entry name" value="HMG_box_dom_sf"/>
</dbReference>
<sequence>MHQVSREQQQTTATMLDEYCRYYSDFSKILYIYIRNFHPQLHFEFEQLLDASYNVWHRLTDDEKISLSTFLEEINQENNHTTLSSSKIKTFNNLINCNSLTTKLKYSINHSNQKNEKLNSKIIALNTSSCKTFNSKNKKLLIKKSISITPFHIYLKDERQKLIKKHRNMSINDINKRLSERWKKMSNRMKQNYEYRSYLAKKRLYKKQGKLIRLKKPSFIKRISSKTRQIRNKKQQLSNIFRSNISIRAK</sequence>
<dbReference type="EMBL" id="CAJNOL010001010">
    <property type="protein sequence ID" value="CAF1264173.1"/>
    <property type="molecule type" value="Genomic_DNA"/>
</dbReference>
<comment type="caution">
    <text evidence="3">The sequence shown here is derived from an EMBL/GenBank/DDBJ whole genome shotgun (WGS) entry which is preliminary data.</text>
</comment>
<keyword evidence="1" id="KW-0238">DNA-binding</keyword>
<protein>
    <recommendedName>
        <fullName evidence="2">HMG box domain-containing protein</fullName>
    </recommendedName>
</protein>
<dbReference type="Gene3D" id="1.10.30.10">
    <property type="entry name" value="High mobility group box domain"/>
    <property type="match status" value="1"/>
</dbReference>
<gene>
    <name evidence="3" type="ORF">JXQ802_LOCUS27643</name>
</gene>
<proteinExistence type="predicted"/>
<dbReference type="GO" id="GO:0003677">
    <property type="term" value="F:DNA binding"/>
    <property type="evidence" value="ECO:0007669"/>
    <property type="project" value="UniProtKB-UniRule"/>
</dbReference>
<keyword evidence="1" id="KW-0539">Nucleus</keyword>
<accession>A0A815ATN0</accession>
<dbReference type="GO" id="GO:0005634">
    <property type="term" value="C:nucleus"/>
    <property type="evidence" value="ECO:0007669"/>
    <property type="project" value="UniProtKB-UniRule"/>
</dbReference>
<dbReference type="AlphaFoldDB" id="A0A815ATN0"/>
<feature type="domain" description="HMG box" evidence="2">
    <location>
        <begin position="144"/>
        <end position="212"/>
    </location>
</feature>
<dbReference type="PROSITE" id="PS50118">
    <property type="entry name" value="HMG_BOX_2"/>
    <property type="match status" value="1"/>
</dbReference>
<feature type="DNA-binding region" description="HMG box" evidence="1">
    <location>
        <begin position="144"/>
        <end position="212"/>
    </location>
</feature>